<feature type="domain" description="Predicted 3'-5' exonuclease PolB-like" evidence="1">
    <location>
        <begin position="85"/>
        <end position="229"/>
    </location>
</feature>
<comment type="caution">
    <text evidence="2">The sequence shown here is derived from an EMBL/GenBank/DDBJ whole genome shotgun (WGS) entry which is preliminary data.</text>
</comment>
<evidence type="ECO:0000313" key="2">
    <source>
        <dbReference type="EMBL" id="PIT87370.1"/>
    </source>
</evidence>
<dbReference type="Pfam" id="PF10108">
    <property type="entry name" value="DNA_pol_B_exo2"/>
    <property type="match status" value="1"/>
</dbReference>
<gene>
    <name evidence="2" type="ORF">COU31_03405</name>
</gene>
<sequence length="237" mass="26782">MSALIFDIETIGEDFDQMDKTTQTSLTRWIDRSARDEKEAQKMTAEIKNGLGLSPLTGQIVALGVMDSDKSTGAVYYSANGDNDKIQEIEERGCKLKALKEAEMLAKFWELVEKYEYFVSFNGRGFDVPFIMMRSAVHNIRPSKDLMSNRYLSSQRFGAKHIDLMDQLGFYGASARKGNLHLFCRAFGIDSPKDGVCGSEVGQLYAEGKFLDIAKYNVGDLVATNELYKHWTKYLQF</sequence>
<name>A0A2M6W3S2_9BACT</name>
<dbReference type="EMBL" id="PFBX01000035">
    <property type="protein sequence ID" value="PIT87370.1"/>
    <property type="molecule type" value="Genomic_DNA"/>
</dbReference>
<accession>A0A2M6W3S2</accession>
<evidence type="ECO:0000259" key="1">
    <source>
        <dbReference type="Pfam" id="PF10108"/>
    </source>
</evidence>
<dbReference type="InterPro" id="IPR019288">
    <property type="entry name" value="3'-5'_exonuclease_PolB-like"/>
</dbReference>
<dbReference type="AlphaFoldDB" id="A0A2M6W3S2"/>
<evidence type="ECO:0000313" key="3">
    <source>
        <dbReference type="Proteomes" id="UP000231183"/>
    </source>
</evidence>
<dbReference type="GO" id="GO:0003676">
    <property type="term" value="F:nucleic acid binding"/>
    <property type="evidence" value="ECO:0007669"/>
    <property type="project" value="InterPro"/>
</dbReference>
<proteinExistence type="predicted"/>
<dbReference type="Gene3D" id="3.30.420.10">
    <property type="entry name" value="Ribonuclease H-like superfamily/Ribonuclease H"/>
    <property type="match status" value="1"/>
</dbReference>
<dbReference type="Proteomes" id="UP000231183">
    <property type="component" value="Unassembled WGS sequence"/>
</dbReference>
<organism evidence="2 3">
    <name type="scientific">Candidatus Magasanikbacteria bacterium CG10_big_fil_rev_8_21_14_0_10_40_10</name>
    <dbReference type="NCBI Taxonomy" id="1974648"/>
    <lineage>
        <taxon>Bacteria</taxon>
        <taxon>Candidatus Magasanikiibacteriota</taxon>
    </lineage>
</organism>
<dbReference type="InterPro" id="IPR012337">
    <property type="entry name" value="RNaseH-like_sf"/>
</dbReference>
<dbReference type="InterPro" id="IPR036397">
    <property type="entry name" value="RNaseH_sf"/>
</dbReference>
<reference evidence="3" key="1">
    <citation type="submission" date="2017-09" db="EMBL/GenBank/DDBJ databases">
        <title>Depth-based differentiation of microbial function through sediment-hosted aquifers and enrichment of novel symbionts in the deep terrestrial subsurface.</title>
        <authorList>
            <person name="Probst A.J."/>
            <person name="Ladd B."/>
            <person name="Jarett J.K."/>
            <person name="Geller-Mcgrath D.E."/>
            <person name="Sieber C.M.K."/>
            <person name="Emerson J.B."/>
            <person name="Anantharaman K."/>
            <person name="Thomas B.C."/>
            <person name="Malmstrom R."/>
            <person name="Stieglmeier M."/>
            <person name="Klingl A."/>
            <person name="Woyke T."/>
            <person name="Ryan C.M."/>
            <person name="Banfield J.F."/>
        </authorList>
    </citation>
    <scope>NUCLEOTIDE SEQUENCE [LARGE SCALE GENOMIC DNA]</scope>
</reference>
<protein>
    <recommendedName>
        <fullName evidence="1">Predicted 3'-5' exonuclease PolB-like domain-containing protein</fullName>
    </recommendedName>
</protein>
<dbReference type="SUPFAM" id="SSF53098">
    <property type="entry name" value="Ribonuclease H-like"/>
    <property type="match status" value="1"/>
</dbReference>